<evidence type="ECO:0000313" key="1">
    <source>
        <dbReference type="EMBL" id="SPE23250.1"/>
    </source>
</evidence>
<reference evidence="2" key="1">
    <citation type="submission" date="2018-02" db="EMBL/GenBank/DDBJ databases">
        <authorList>
            <person name="Hausmann B."/>
        </authorList>
    </citation>
    <scope>NUCLEOTIDE SEQUENCE [LARGE SCALE GENOMIC DNA]</scope>
    <source>
        <strain evidence="2">Peat soil MAG SbA5</strain>
    </source>
</reference>
<name>A0A2N9LJ32_9BACT</name>
<dbReference type="Proteomes" id="UP000239735">
    <property type="component" value="Unassembled WGS sequence"/>
</dbReference>
<proteinExistence type="predicted"/>
<sequence length="114" mass="12105">MSTTPPSILQNPDAAATYQAVYDALGRAYWEASDINSKDLVYGAQEAIGEIITTLDEQDLASNTDVFIQLKPKIAAVNASLQTIQAQISTITKNINTAATVSSVISKALSLFPS</sequence>
<gene>
    <name evidence="1" type="ORF">SBA5_380021</name>
</gene>
<dbReference type="AlphaFoldDB" id="A0A2N9LJ32"/>
<dbReference type="OrthoDB" id="123171at2"/>
<evidence type="ECO:0000313" key="2">
    <source>
        <dbReference type="Proteomes" id="UP000239735"/>
    </source>
</evidence>
<accession>A0A2N9LJ32</accession>
<protein>
    <submittedName>
        <fullName evidence="1">Uncharacterized protein</fullName>
    </submittedName>
</protein>
<organism evidence="1 2">
    <name type="scientific">Candidatus Sulfuritelmatomonas gaucii</name>
    <dbReference type="NCBI Taxonomy" id="2043161"/>
    <lineage>
        <taxon>Bacteria</taxon>
        <taxon>Pseudomonadati</taxon>
        <taxon>Acidobacteriota</taxon>
        <taxon>Terriglobia</taxon>
        <taxon>Terriglobales</taxon>
        <taxon>Acidobacteriaceae</taxon>
        <taxon>Candidatus Sulfuritelmatomonas</taxon>
    </lineage>
</organism>
<dbReference type="EMBL" id="OKRB01000095">
    <property type="protein sequence ID" value="SPE23250.1"/>
    <property type="molecule type" value="Genomic_DNA"/>
</dbReference>